<keyword evidence="1" id="KW-1133">Transmembrane helix</keyword>
<sequence length="529" mass="61209">MNFQILFSFIILLQQFFLSYDPSTFLYNEIERHVELGLGDVGHMRDTDEILTSVILMILVILSLAVTFDWTVSHYWKHPNSRRMGLALLFAMIVFKPDFYSHHYLFSICLLLVFTSVVAIYWYLSYTPQAPTTFKNPACCSSQTSHRVHLDERPLVEVSKPSHRVHLEERPLVGVSKPSHRGHLEEKPLVEVSETSHRVPLEEKPMVEEGLLREDELKQRLAQRSLRIFIATWNMNGQKDLPDRLDDFLFPSGAEAAQDLYVIGTQEGCPNRRQFENRLQRTLGHGYVLLHSAAHGVLYMSLFMRRDLVQFCSEAESAKVTTRFFPMIKTKGALAVSFTFFGTSFLFISSHFAAGDSKVKKRIQNYEKIIKDLQLPKKVPLTNPNCSHPDDVTSRFDEVFWFGDFNFRLSKSRTEMNSILENIPQNDVSSLLQYDQLSEEVNKGTLFRGFKEADIHFFPTYKFDIGSDVYDTSGKQRTPSYTDRVMYKSRHEDDILVLKYGSCARMKQSDHKPVFGVYKVWLRKHHSPG</sequence>
<evidence type="ECO:0000256" key="1">
    <source>
        <dbReference type="SAM" id="Phobius"/>
    </source>
</evidence>
<feature type="transmembrane region" description="Helical" evidence="1">
    <location>
        <begin position="105"/>
        <end position="124"/>
    </location>
</feature>
<dbReference type="EMBL" id="KV460992">
    <property type="protein sequence ID" value="OCA15068.1"/>
    <property type="molecule type" value="Genomic_DNA"/>
</dbReference>
<dbReference type="GO" id="GO:0004445">
    <property type="term" value="F:inositol-polyphosphate 5-phosphatase activity"/>
    <property type="evidence" value="ECO:0007669"/>
    <property type="project" value="InterPro"/>
</dbReference>
<protein>
    <recommendedName>
        <fullName evidence="2">Inositol polyphosphate-related phosphatase domain-containing protein</fullName>
    </recommendedName>
</protein>
<dbReference type="InterPro" id="IPR000300">
    <property type="entry name" value="IPPc"/>
</dbReference>
<evidence type="ECO:0000259" key="2">
    <source>
        <dbReference type="SMART" id="SM00128"/>
    </source>
</evidence>
<dbReference type="InterPro" id="IPR042478">
    <property type="entry name" value="INPP5E"/>
</dbReference>
<reference evidence="3" key="1">
    <citation type="submission" date="2009-11" db="EMBL/GenBank/DDBJ databases">
        <authorList>
            <consortium name="US DOE Joint Genome Institute (JGI-PGF)"/>
            <person name="Ottilar R."/>
            <person name="Schmutz J."/>
            <person name="Salamov A."/>
            <person name="Cheng J.F."/>
            <person name="Lucas S."/>
            <person name="Pitluck S."/>
            <person name="Gundlach H."/>
            <person name="Guo Y."/>
            <person name="Haberer G."/>
            <person name="Nasrallah J."/>
            <person name="Mayer K.F.X."/>
            <person name="van de Peer Y."/>
            <person name="Weigel D."/>
            <person name="Grigoriev I.V."/>
        </authorList>
    </citation>
    <scope>NUCLEOTIDE SEQUENCE</scope>
    <source>
        <strain evidence="3">Nigerian</strain>
    </source>
</reference>
<keyword evidence="1" id="KW-0812">Transmembrane</keyword>
<dbReference type="Gene3D" id="3.60.10.10">
    <property type="entry name" value="Endonuclease/exonuclease/phosphatase"/>
    <property type="match status" value="1"/>
</dbReference>
<keyword evidence="1" id="KW-0472">Membrane</keyword>
<dbReference type="SMART" id="SM00128">
    <property type="entry name" value="IPPc"/>
    <property type="match status" value="1"/>
</dbReference>
<feature type="transmembrane region" description="Helical" evidence="1">
    <location>
        <begin position="282"/>
        <end position="302"/>
    </location>
</feature>
<dbReference type="InterPro" id="IPR036691">
    <property type="entry name" value="Endo/exonu/phosph_ase_sf"/>
</dbReference>
<evidence type="ECO:0000313" key="3">
    <source>
        <dbReference type="EMBL" id="OCA15068.1"/>
    </source>
</evidence>
<feature type="transmembrane region" description="Helical" evidence="1">
    <location>
        <begin position="50"/>
        <end position="72"/>
    </location>
</feature>
<dbReference type="AlphaFoldDB" id="A0A1B8XWN0"/>
<proteinExistence type="predicted"/>
<feature type="transmembrane region" description="Helical" evidence="1">
    <location>
        <begin position="333"/>
        <end position="354"/>
    </location>
</feature>
<organism evidence="3">
    <name type="scientific">Xenopus tropicalis</name>
    <name type="common">Western clawed frog</name>
    <name type="synonym">Silurana tropicalis</name>
    <dbReference type="NCBI Taxonomy" id="8364"/>
    <lineage>
        <taxon>Eukaryota</taxon>
        <taxon>Metazoa</taxon>
        <taxon>Chordata</taxon>
        <taxon>Craniata</taxon>
        <taxon>Vertebrata</taxon>
        <taxon>Euteleostomi</taxon>
        <taxon>Amphibia</taxon>
        <taxon>Batrachia</taxon>
        <taxon>Anura</taxon>
        <taxon>Pipoidea</taxon>
        <taxon>Pipidae</taxon>
        <taxon>Xenopodinae</taxon>
        <taxon>Xenopus</taxon>
        <taxon>Silurana</taxon>
    </lineage>
</organism>
<dbReference type="SUPFAM" id="SSF56219">
    <property type="entry name" value="DNase I-like"/>
    <property type="match status" value="1"/>
</dbReference>
<gene>
    <name evidence="3" type="ORF">XENTR_v90030663mg</name>
</gene>
<accession>A0A1B8XWN0</accession>
<name>A0A1B8XWN0_XENTR</name>
<reference evidence="3" key="3">
    <citation type="submission" date="2016-05" db="EMBL/GenBank/DDBJ databases">
        <title>WGS assembly of Xenopus tropicalis.</title>
        <authorList>
            <person name="Sessions A."/>
            <person name="Jenkins J."/>
            <person name="Mitros T."/>
            <person name="Lyons J.T."/>
            <person name="Dichmann D.S."/>
            <person name="Robert J."/>
            <person name="Harland R.M."/>
            <person name="Rokhsar D.S."/>
        </authorList>
    </citation>
    <scope>NUCLEOTIDE SEQUENCE</scope>
    <source>
        <strain evidence="3">Nigerian</strain>
    </source>
</reference>
<dbReference type="GO" id="GO:0046856">
    <property type="term" value="P:phosphatidylinositol dephosphorylation"/>
    <property type="evidence" value="ECO:0007669"/>
    <property type="project" value="InterPro"/>
</dbReference>
<dbReference type="Pfam" id="PF22669">
    <property type="entry name" value="Exo_endo_phos2"/>
    <property type="match status" value="1"/>
</dbReference>
<dbReference type="PANTHER" id="PTHR46625:SF2">
    <property type="entry name" value="PHOSPHATIDYLINOSITOL POLYPHOSPHATE 5-PHOSPHATASE TYPE IV-LIKE"/>
    <property type="match status" value="1"/>
</dbReference>
<feature type="domain" description="Inositol polyphosphate-related phosphatase" evidence="2">
    <location>
        <begin position="224"/>
        <end position="526"/>
    </location>
</feature>
<reference evidence="3" key="2">
    <citation type="journal article" date="2010" name="Science">
        <title>The genome of the Western clawed frog Xenopus tropicalis.</title>
        <authorList>
            <person name="Hellsten U."/>
            <person name="Harland R.M."/>
            <person name="Gilchrist M.J."/>
            <person name="Hendrix D."/>
            <person name="Jurka J."/>
            <person name="Kapitonov V."/>
            <person name="Ovcharenko I."/>
            <person name="Putnam N.H."/>
            <person name="Shu S."/>
            <person name="Taher L."/>
            <person name="Blitz I.L."/>
            <person name="Blumberg B."/>
            <person name="Dichmann D.S."/>
            <person name="Dubchak I."/>
            <person name="Amaya E."/>
            <person name="Detter J.C."/>
            <person name="Fletcher R."/>
            <person name="Gerhard D.S."/>
            <person name="Goodstein D."/>
            <person name="Graves T."/>
            <person name="Grigoriev I.V."/>
            <person name="Grimwood J."/>
            <person name="Kawashima T."/>
            <person name="Lindquist E."/>
            <person name="Lucas S.M."/>
            <person name="Mead P.E."/>
            <person name="Mitros T."/>
            <person name="Ogino H."/>
            <person name="Ohta Y."/>
            <person name="Poliakov A.V."/>
            <person name="Pollet N."/>
            <person name="Robert J."/>
            <person name="Salamov A."/>
            <person name="Sater A.K."/>
            <person name="Schmutz J."/>
            <person name="Terry A."/>
            <person name="Vize P.D."/>
            <person name="Warren W.C."/>
            <person name="Wells D."/>
            <person name="Wills A."/>
            <person name="Wilson R.K."/>
            <person name="Zimmerman L.B."/>
            <person name="Zorn A.M."/>
            <person name="Grainger R."/>
            <person name="Grammer T."/>
            <person name="Khokha M.K."/>
            <person name="Richardson P.M."/>
            <person name="Rokhsar D.S."/>
        </authorList>
    </citation>
    <scope>NUCLEOTIDE SEQUENCE [LARGE SCALE GENOMIC DNA]</scope>
    <source>
        <strain evidence="3">Nigerian</strain>
    </source>
</reference>
<dbReference type="PANTHER" id="PTHR46625">
    <property type="entry name" value="72 KDA INOSITOL POLYPHOSPHATE 5-PHOSPHATASE"/>
    <property type="match status" value="1"/>
</dbReference>